<organism evidence="1 2">
    <name type="scientific">Vitrella brassicaformis (strain CCMP3155)</name>
    <dbReference type="NCBI Taxonomy" id="1169540"/>
    <lineage>
        <taxon>Eukaryota</taxon>
        <taxon>Sar</taxon>
        <taxon>Alveolata</taxon>
        <taxon>Colpodellida</taxon>
        <taxon>Vitrellaceae</taxon>
        <taxon>Vitrella</taxon>
    </lineage>
</organism>
<gene>
    <name evidence="1" type="ORF">Vbra_18469</name>
</gene>
<name>A0A0G4GRD1_VITBC</name>
<proteinExistence type="predicted"/>
<sequence length="461" mass="49890">MVEGHIAARRAAKMEGGTLHTITIEGIQLTRKERETVTRTHPPLPPLADPPPALPALTNIVGLMPVHQGLADRRWRVPSLAVVQQEGWDADTLGRFISTSSSLRRVFVGGSSSFDEGGWAGVFEGIPETPPGQQGGPLSQLEAIGTIKIRGNSTDQLGVERLQAVLLARGCRRSLQRLDVSCDLFDAGRRTFPVLLAVDRLATECCRQDAPVTFTSPGSPVCTYFDLNMFHHSEIPTHPSPWLKSVIQQLARQVTQVQYSLTQDDLTDDLRNPSESAIDIANTLTFDEAGSVEVRNAYDFDPPANADSPHPSIIAHLPQQPFPKATHLWIGSRLGGAAGRLLAAKMPDKVGGVDTRWGGEDELVGAAGGLPKIKDLWIIMKLPDGAGEEDVGSHVYARLSSLIDHVRGLQHVRLDVDPTTPQQHDSILDSLPEGTNIRGFTITRVDLLTRGAAIVVAVRNG</sequence>
<evidence type="ECO:0000313" key="1">
    <source>
        <dbReference type="EMBL" id="CEM33089.1"/>
    </source>
</evidence>
<reference evidence="1 2" key="1">
    <citation type="submission" date="2014-11" db="EMBL/GenBank/DDBJ databases">
        <authorList>
            <person name="Zhu J."/>
            <person name="Qi W."/>
            <person name="Song R."/>
        </authorList>
    </citation>
    <scope>NUCLEOTIDE SEQUENCE [LARGE SCALE GENOMIC DNA]</scope>
</reference>
<dbReference type="InParanoid" id="A0A0G4GRD1"/>
<dbReference type="AlphaFoldDB" id="A0A0G4GRD1"/>
<evidence type="ECO:0000313" key="2">
    <source>
        <dbReference type="Proteomes" id="UP000041254"/>
    </source>
</evidence>
<dbReference type="Proteomes" id="UP000041254">
    <property type="component" value="Unassembled WGS sequence"/>
</dbReference>
<protein>
    <submittedName>
        <fullName evidence="1">Uncharacterized protein</fullName>
    </submittedName>
</protein>
<accession>A0A0G4GRD1</accession>
<dbReference type="VEuPathDB" id="CryptoDB:Vbra_18469"/>
<dbReference type="EMBL" id="CDMY01000770">
    <property type="protein sequence ID" value="CEM33089.1"/>
    <property type="molecule type" value="Genomic_DNA"/>
</dbReference>
<dbReference type="PhylomeDB" id="A0A0G4GRD1"/>
<keyword evidence="2" id="KW-1185">Reference proteome</keyword>